<dbReference type="EMBL" id="KQ978917">
    <property type="protein sequence ID" value="KYN27522.1"/>
    <property type="molecule type" value="Genomic_DNA"/>
</dbReference>
<name>A0A151JMY6_9HYME</name>
<proteinExistence type="predicted"/>
<organism evidence="1 2">
    <name type="scientific">Trachymyrmex cornetzi</name>
    <dbReference type="NCBI Taxonomy" id="471704"/>
    <lineage>
        <taxon>Eukaryota</taxon>
        <taxon>Metazoa</taxon>
        <taxon>Ecdysozoa</taxon>
        <taxon>Arthropoda</taxon>
        <taxon>Hexapoda</taxon>
        <taxon>Insecta</taxon>
        <taxon>Pterygota</taxon>
        <taxon>Neoptera</taxon>
        <taxon>Endopterygota</taxon>
        <taxon>Hymenoptera</taxon>
        <taxon>Apocrita</taxon>
        <taxon>Aculeata</taxon>
        <taxon>Formicoidea</taxon>
        <taxon>Formicidae</taxon>
        <taxon>Myrmicinae</taxon>
        <taxon>Trachymyrmex</taxon>
    </lineage>
</organism>
<accession>A0A151JMY6</accession>
<dbReference type="Proteomes" id="UP000078492">
    <property type="component" value="Unassembled WGS sequence"/>
</dbReference>
<evidence type="ECO:0000313" key="1">
    <source>
        <dbReference type="EMBL" id="KYN27522.1"/>
    </source>
</evidence>
<dbReference type="AlphaFoldDB" id="A0A151JMY6"/>
<sequence length="76" mass="8762">MHCLPMTRIDLMAEYIVACCVIHDSCILNKDELAIIPLISATDTSAQDHHIDQRQANNNGIYKRDMIMNMLQREFN</sequence>
<evidence type="ECO:0008006" key="3">
    <source>
        <dbReference type="Google" id="ProtNLM"/>
    </source>
</evidence>
<evidence type="ECO:0000313" key="2">
    <source>
        <dbReference type="Proteomes" id="UP000078492"/>
    </source>
</evidence>
<protein>
    <recommendedName>
        <fullName evidence="3">Nuclease HARBI1</fullName>
    </recommendedName>
</protein>
<keyword evidence="2" id="KW-1185">Reference proteome</keyword>
<gene>
    <name evidence="1" type="ORF">ALC57_03088</name>
</gene>
<reference evidence="1 2" key="1">
    <citation type="submission" date="2015-09" db="EMBL/GenBank/DDBJ databases">
        <title>Trachymyrmex cornetzi WGS genome.</title>
        <authorList>
            <person name="Nygaard S."/>
            <person name="Hu H."/>
            <person name="Boomsma J."/>
            <person name="Zhang G."/>
        </authorList>
    </citation>
    <scope>NUCLEOTIDE SEQUENCE [LARGE SCALE GENOMIC DNA]</scope>
    <source>
        <strain evidence="1">Tcor2-1</strain>
        <tissue evidence="1">Whole body</tissue>
    </source>
</reference>